<dbReference type="AlphaFoldDB" id="A0A3E1YAC8"/>
<evidence type="ECO:0000313" key="1">
    <source>
        <dbReference type="EMBL" id="RFS22660.1"/>
    </source>
</evidence>
<protein>
    <submittedName>
        <fullName evidence="1">Uncharacterized protein</fullName>
    </submittedName>
</protein>
<gene>
    <name evidence="1" type="ORF">DVR12_12755</name>
</gene>
<name>A0A3E1YAC8_9BACT</name>
<dbReference type="Proteomes" id="UP000260644">
    <property type="component" value="Unassembled WGS sequence"/>
</dbReference>
<reference evidence="1 2" key="1">
    <citation type="submission" date="2018-07" db="EMBL/GenBank/DDBJ databases">
        <title>Chitinophaga K2CV101002-2 sp. nov., isolated from a monsoon evergreen broad-leaved forest soil.</title>
        <authorList>
            <person name="Lv Y."/>
        </authorList>
    </citation>
    <scope>NUCLEOTIDE SEQUENCE [LARGE SCALE GENOMIC DNA]</scope>
    <source>
        <strain evidence="1 2">GDMCC 1.1288</strain>
    </source>
</reference>
<proteinExistence type="predicted"/>
<dbReference type="EMBL" id="QPMM01000006">
    <property type="protein sequence ID" value="RFS22660.1"/>
    <property type="molecule type" value="Genomic_DNA"/>
</dbReference>
<organism evidence="1 2">
    <name type="scientific">Chitinophaga silvatica</name>
    <dbReference type="NCBI Taxonomy" id="2282649"/>
    <lineage>
        <taxon>Bacteria</taxon>
        <taxon>Pseudomonadati</taxon>
        <taxon>Bacteroidota</taxon>
        <taxon>Chitinophagia</taxon>
        <taxon>Chitinophagales</taxon>
        <taxon>Chitinophagaceae</taxon>
        <taxon>Chitinophaga</taxon>
    </lineage>
</organism>
<evidence type="ECO:0000313" key="2">
    <source>
        <dbReference type="Proteomes" id="UP000260644"/>
    </source>
</evidence>
<keyword evidence="2" id="KW-1185">Reference proteome</keyword>
<accession>A0A3E1YAC8</accession>
<comment type="caution">
    <text evidence="1">The sequence shown here is derived from an EMBL/GenBank/DDBJ whole genome shotgun (WGS) entry which is preliminary data.</text>
</comment>
<sequence>MPLKKILPLVLSVAFLASCSKKDEKNVEKSNAELNQFAATAKIQLLDLTSDIALIKVSGEASKLLQYNASVELTTDGSSTTLNPHNNEAFSFASLVRKTKYKARLTLRQNNEVKIADSLEFTTPSFSLDYMKMYNMNTPDWANLYNINKIVGIEGGEQIFYGAGFNEQTNKAVLTSKNDSTKTYDLTVKTLNDNAISISYPLNIVVGKGYIDFSNFYLKINNTIFRTFSGALNQRLDTATVKMFNRVTILDSSRVTNMSGCRFVQLYGRFMNQSIGVSPRTIQGIPAIPGKIEVEIYQGTQILQLIEVMNGSNQNVCGKGYPANEMEFISGTPQMENMIAFNEIHQIVIRPTLPAGTYMMRVKFTHDNGDIYKTNPIMVVISD</sequence>
<dbReference type="PROSITE" id="PS51257">
    <property type="entry name" value="PROKAR_LIPOPROTEIN"/>
    <property type="match status" value="1"/>
</dbReference>